<protein>
    <submittedName>
        <fullName evidence="2">Uncharacterized protein</fullName>
    </submittedName>
</protein>
<dbReference type="AlphaFoldDB" id="A0A8G0PNL6"/>
<evidence type="ECO:0000313" key="2">
    <source>
        <dbReference type="EMBL" id="QYT05855.1"/>
    </source>
</evidence>
<name>A0A8G0PNL6_9HYPO</name>
<evidence type="ECO:0000256" key="1">
    <source>
        <dbReference type="SAM" id="MobiDB-lite"/>
    </source>
</evidence>
<accession>A0A8G0PNL6</accession>
<evidence type="ECO:0000313" key="3">
    <source>
        <dbReference type="Proteomes" id="UP000826661"/>
    </source>
</evidence>
<proteinExistence type="predicted"/>
<gene>
    <name evidence="2" type="ORF">H0G86_012733</name>
</gene>
<feature type="region of interest" description="Disordered" evidence="1">
    <location>
        <begin position="1"/>
        <end position="28"/>
    </location>
</feature>
<keyword evidence="3" id="KW-1185">Reference proteome</keyword>
<organism evidence="2 3">
    <name type="scientific">Trichoderma simmonsii</name>
    <dbReference type="NCBI Taxonomy" id="1491479"/>
    <lineage>
        <taxon>Eukaryota</taxon>
        <taxon>Fungi</taxon>
        <taxon>Dikarya</taxon>
        <taxon>Ascomycota</taxon>
        <taxon>Pezizomycotina</taxon>
        <taxon>Sordariomycetes</taxon>
        <taxon>Hypocreomycetidae</taxon>
        <taxon>Hypocreales</taxon>
        <taxon>Hypocreaceae</taxon>
        <taxon>Trichoderma</taxon>
    </lineage>
</organism>
<dbReference type="EMBL" id="CP075870">
    <property type="protein sequence ID" value="QYT05855.1"/>
    <property type="molecule type" value="Genomic_DNA"/>
</dbReference>
<reference evidence="2 3" key="1">
    <citation type="journal article" date="2021" name="BMC Genomics">
        <title>Telomere-to-telomere genome assembly of asparaginase-producing Trichoderma simmonsii.</title>
        <authorList>
            <person name="Chung D."/>
            <person name="Kwon Y.M."/>
            <person name="Yang Y."/>
        </authorList>
    </citation>
    <scope>NUCLEOTIDE SEQUENCE [LARGE SCALE GENOMIC DNA]</scope>
    <source>
        <strain evidence="2 3">GH-Sj1</strain>
    </source>
</reference>
<sequence>MAISTVHQNRRAHVAQPASPHVIRPGRREVRPGCVTTPAFQKARTKRTSSSSSIADFYTSYHANWMAHEEIFLSGQSQFEVSYDFFSLLHGSRWGGFFLF</sequence>
<dbReference type="Proteomes" id="UP000826661">
    <property type="component" value="Chromosome VII"/>
</dbReference>